<evidence type="ECO:0000313" key="1">
    <source>
        <dbReference type="Proteomes" id="UP000887564"/>
    </source>
</evidence>
<accession>A0A914RKH5</accession>
<name>A0A914RKH5_PAREQ</name>
<dbReference type="Proteomes" id="UP000887564">
    <property type="component" value="Unplaced"/>
</dbReference>
<proteinExistence type="predicted"/>
<sequence length="93" mass="10914">MAVETYCFQLVFVFKFAPLTLQSEVDCFAGRSEVEAHGGDSREGSIFMEFYRMCVEVELRSQTRWKKRLLFQRDWNISDPQTMVCVPRGSKYV</sequence>
<keyword evidence="1" id="KW-1185">Reference proteome</keyword>
<protein>
    <submittedName>
        <fullName evidence="2">Uncharacterized protein</fullName>
    </submittedName>
</protein>
<dbReference type="WBParaSite" id="PEQ_0000700901-mRNA-1">
    <property type="protein sequence ID" value="PEQ_0000700901-mRNA-1"/>
    <property type="gene ID" value="PEQ_0000700901"/>
</dbReference>
<dbReference type="AlphaFoldDB" id="A0A914RKH5"/>
<evidence type="ECO:0000313" key="2">
    <source>
        <dbReference type="WBParaSite" id="PEQ_0000700901-mRNA-1"/>
    </source>
</evidence>
<reference evidence="2" key="1">
    <citation type="submission" date="2022-11" db="UniProtKB">
        <authorList>
            <consortium name="WormBaseParasite"/>
        </authorList>
    </citation>
    <scope>IDENTIFICATION</scope>
</reference>
<organism evidence="1 2">
    <name type="scientific">Parascaris equorum</name>
    <name type="common">Equine roundworm</name>
    <dbReference type="NCBI Taxonomy" id="6256"/>
    <lineage>
        <taxon>Eukaryota</taxon>
        <taxon>Metazoa</taxon>
        <taxon>Ecdysozoa</taxon>
        <taxon>Nematoda</taxon>
        <taxon>Chromadorea</taxon>
        <taxon>Rhabditida</taxon>
        <taxon>Spirurina</taxon>
        <taxon>Ascaridomorpha</taxon>
        <taxon>Ascaridoidea</taxon>
        <taxon>Ascarididae</taxon>
        <taxon>Parascaris</taxon>
    </lineage>
</organism>